<evidence type="ECO:0000256" key="6">
    <source>
        <dbReference type="ARBA" id="ARBA00022692"/>
    </source>
</evidence>
<dbReference type="GO" id="GO:0038023">
    <property type="term" value="F:signaling receptor activity"/>
    <property type="evidence" value="ECO:0007669"/>
    <property type="project" value="InterPro"/>
</dbReference>
<evidence type="ECO:0000256" key="13">
    <source>
        <dbReference type="ARBA" id="ARBA00023237"/>
    </source>
</evidence>
<evidence type="ECO:0000259" key="19">
    <source>
        <dbReference type="Pfam" id="PF07715"/>
    </source>
</evidence>
<feature type="chain" id="PRO_5002495950" evidence="17">
    <location>
        <begin position="26"/>
        <end position="708"/>
    </location>
</feature>
<evidence type="ECO:0000313" key="20">
    <source>
        <dbReference type="EMBL" id="KKD00486.1"/>
    </source>
</evidence>
<keyword evidence="13 14" id="KW-0998">Cell outer membrane</keyword>
<keyword evidence="12" id="KW-0675">Receptor</keyword>
<evidence type="ECO:0000256" key="12">
    <source>
        <dbReference type="ARBA" id="ARBA00023170"/>
    </source>
</evidence>
<keyword evidence="4 14" id="KW-1134">Transmembrane beta strand</keyword>
<dbReference type="InterPro" id="IPR010105">
    <property type="entry name" value="TonB_sidphr_rcpt"/>
</dbReference>
<evidence type="ECO:0000256" key="5">
    <source>
        <dbReference type="ARBA" id="ARBA00022496"/>
    </source>
</evidence>
<dbReference type="PROSITE" id="PS00430">
    <property type="entry name" value="TONB_DEPENDENT_REC_1"/>
    <property type="match status" value="1"/>
</dbReference>
<evidence type="ECO:0000256" key="3">
    <source>
        <dbReference type="ARBA" id="ARBA00022448"/>
    </source>
</evidence>
<dbReference type="InterPro" id="IPR012910">
    <property type="entry name" value="Plug_dom"/>
</dbReference>
<evidence type="ECO:0000256" key="11">
    <source>
        <dbReference type="ARBA" id="ARBA00023136"/>
    </source>
</evidence>
<dbReference type="InterPro" id="IPR000531">
    <property type="entry name" value="Beta-barrel_TonB"/>
</dbReference>
<gene>
    <name evidence="20" type="ORF">KY46_07595</name>
</gene>
<proteinExistence type="inferred from homology"/>
<keyword evidence="11 14" id="KW-0472">Membrane</keyword>
<evidence type="ECO:0000256" key="4">
    <source>
        <dbReference type="ARBA" id="ARBA00022452"/>
    </source>
</evidence>
<dbReference type="AlphaFoldDB" id="A0A0F5VE84"/>
<dbReference type="Pfam" id="PF00593">
    <property type="entry name" value="TonB_dep_Rec_b-barrel"/>
    <property type="match status" value="1"/>
</dbReference>
<dbReference type="NCBIfam" id="TIGR01783">
    <property type="entry name" value="TonB-siderophor"/>
    <property type="match status" value="1"/>
</dbReference>
<keyword evidence="10 15" id="KW-0798">TonB box</keyword>
<comment type="caution">
    <text evidence="20">The sequence shown here is derived from an EMBL/GenBank/DDBJ whole genome shotgun (WGS) entry which is preliminary data.</text>
</comment>
<dbReference type="GO" id="GO:0015891">
    <property type="term" value="P:siderophore transport"/>
    <property type="evidence" value="ECO:0007669"/>
    <property type="project" value="InterPro"/>
</dbReference>
<comment type="subcellular location">
    <subcellularLocation>
        <location evidence="1 14">Cell outer membrane</location>
        <topology evidence="1 14">Multi-pass membrane protein</topology>
    </subcellularLocation>
</comment>
<keyword evidence="6 14" id="KW-0812">Transmembrane</keyword>
<dbReference type="EMBL" id="JWYV01000004">
    <property type="protein sequence ID" value="KKD00486.1"/>
    <property type="molecule type" value="Genomic_DNA"/>
</dbReference>
<evidence type="ECO:0000256" key="16">
    <source>
        <dbReference type="RuleBase" id="RU003357"/>
    </source>
</evidence>
<evidence type="ECO:0000259" key="18">
    <source>
        <dbReference type="Pfam" id="PF00593"/>
    </source>
</evidence>
<dbReference type="InterPro" id="IPR036942">
    <property type="entry name" value="Beta-barrel_TonB_sf"/>
</dbReference>
<comment type="similarity">
    <text evidence="2 14 16">Belongs to the TonB-dependent receptor family.</text>
</comment>
<dbReference type="PATRIC" id="fig|265726.11.peg.3585"/>
<name>A0A0F5VE84_9GAMM</name>
<dbReference type="GO" id="GO:0015344">
    <property type="term" value="F:siderophore uptake transmembrane transporter activity"/>
    <property type="evidence" value="ECO:0007669"/>
    <property type="project" value="TreeGrafter"/>
</dbReference>
<dbReference type="Gene3D" id="2.170.130.10">
    <property type="entry name" value="TonB-dependent receptor, plug domain"/>
    <property type="match status" value="1"/>
</dbReference>
<keyword evidence="9" id="KW-0406">Ion transport</keyword>
<protein>
    <submittedName>
        <fullName evidence="20">Ligand-gated channel protein</fullName>
    </submittedName>
</protein>
<organism evidence="20 21">
    <name type="scientific">Photobacterium halotolerans</name>
    <dbReference type="NCBI Taxonomy" id="265726"/>
    <lineage>
        <taxon>Bacteria</taxon>
        <taxon>Pseudomonadati</taxon>
        <taxon>Pseudomonadota</taxon>
        <taxon>Gammaproteobacteria</taxon>
        <taxon>Vibrionales</taxon>
        <taxon>Vibrionaceae</taxon>
        <taxon>Photobacterium</taxon>
    </lineage>
</organism>
<dbReference type="Proteomes" id="UP000033633">
    <property type="component" value="Unassembled WGS sequence"/>
</dbReference>
<keyword evidence="21" id="KW-1185">Reference proteome</keyword>
<feature type="domain" description="TonB-dependent receptor plug" evidence="19">
    <location>
        <begin position="57"/>
        <end position="159"/>
    </location>
</feature>
<keyword evidence="5" id="KW-0410">Iron transport</keyword>
<evidence type="ECO:0000256" key="14">
    <source>
        <dbReference type="PROSITE-ProRule" id="PRU01360"/>
    </source>
</evidence>
<dbReference type="InterPro" id="IPR010916">
    <property type="entry name" value="TonB_box_CS"/>
</dbReference>
<dbReference type="PANTHER" id="PTHR32552">
    <property type="entry name" value="FERRICHROME IRON RECEPTOR-RELATED"/>
    <property type="match status" value="1"/>
</dbReference>
<dbReference type="Pfam" id="PF07715">
    <property type="entry name" value="Plug"/>
    <property type="match status" value="1"/>
</dbReference>
<evidence type="ECO:0000256" key="1">
    <source>
        <dbReference type="ARBA" id="ARBA00004571"/>
    </source>
</evidence>
<evidence type="ECO:0000256" key="8">
    <source>
        <dbReference type="ARBA" id="ARBA00023004"/>
    </source>
</evidence>
<evidence type="ECO:0000256" key="9">
    <source>
        <dbReference type="ARBA" id="ARBA00023065"/>
    </source>
</evidence>
<evidence type="ECO:0000256" key="2">
    <source>
        <dbReference type="ARBA" id="ARBA00009810"/>
    </source>
</evidence>
<dbReference type="GO" id="GO:0009279">
    <property type="term" value="C:cell outer membrane"/>
    <property type="evidence" value="ECO:0007669"/>
    <property type="project" value="UniProtKB-SubCell"/>
</dbReference>
<dbReference type="Gene3D" id="2.40.170.20">
    <property type="entry name" value="TonB-dependent receptor, beta-barrel domain"/>
    <property type="match status" value="1"/>
</dbReference>
<dbReference type="SUPFAM" id="SSF56935">
    <property type="entry name" value="Porins"/>
    <property type="match status" value="1"/>
</dbReference>
<dbReference type="InterPro" id="IPR037066">
    <property type="entry name" value="Plug_dom_sf"/>
</dbReference>
<dbReference type="PROSITE" id="PS52016">
    <property type="entry name" value="TONB_DEPENDENT_REC_3"/>
    <property type="match status" value="1"/>
</dbReference>
<feature type="domain" description="TonB-dependent receptor-like beta-barrel" evidence="18">
    <location>
        <begin position="231"/>
        <end position="669"/>
    </location>
</feature>
<feature type="short sequence motif" description="TonB box" evidence="15">
    <location>
        <begin position="37"/>
        <end position="43"/>
    </location>
</feature>
<keyword evidence="8" id="KW-0408">Iron</keyword>
<evidence type="ECO:0000256" key="15">
    <source>
        <dbReference type="PROSITE-ProRule" id="PRU10143"/>
    </source>
</evidence>
<reference evidence="20 21" key="1">
    <citation type="submission" date="2014-12" db="EMBL/GenBank/DDBJ databases">
        <title>Mercury Reductase activity and rhizosphere competence traits in the genome of root associated Photobacterium halotolerans MELD1.</title>
        <authorList>
            <person name="Mathew D.C."/>
            <person name="Huang C.-C."/>
        </authorList>
    </citation>
    <scope>NUCLEOTIDE SEQUENCE [LARGE SCALE GENOMIC DNA]</scope>
    <source>
        <strain evidence="20 21">MELD1</strain>
    </source>
</reference>
<evidence type="ECO:0000256" key="10">
    <source>
        <dbReference type="ARBA" id="ARBA00023077"/>
    </source>
</evidence>
<dbReference type="PANTHER" id="PTHR32552:SF68">
    <property type="entry name" value="FERRICHROME OUTER MEMBRANE TRANSPORTER_PHAGE RECEPTOR"/>
    <property type="match status" value="1"/>
</dbReference>
<evidence type="ECO:0000256" key="7">
    <source>
        <dbReference type="ARBA" id="ARBA00022729"/>
    </source>
</evidence>
<sequence length="708" mass="78687">MIYRTFAPSWLAISIASSFSVPAIAQTDTQTPRIDDTITVLGETYRNTATKTALTPEETPQAISVIDRETLDLRGASSVSEALRYAPGVNTELRGGAVTRLDLFNIRGFINYQNFYDGLQLPYLSGWNLQGQVDAFAVEQVEVFKGPTSVLYGNIPPGGMVNLIAKTPQKTRQTEIEISTGTNNLMQANLDTTGQLGNSDVSYRLLALARQRDSQASTAEDERYMIAPSIDWQASDDTLINFNLYYQNDPSAGIYTTVPAKGSVLPNPEGQLTPETFTGDKNWNDFEREVLMVGYKVLHDFNDDWTLLHNLRYSDASLHQTNTYNGALAADNRTLSRNAYQTDEELGFLALDNQLSGTLYWGAAEHNVLIGLDYQHMDASVLYQDTLDYSAPGIDMFNPDNNQIDPNNPGFHYRAKHNINTSQLGVYLQDQIRWNKLIVLAGGRFDHYELDQKTDGVKSGDIEQDSFSGRIGALYNLAYGFSPYVSYSESFEPVAGQDRFGKVFDPSEGQQWEAGIKYLSADQTQSASLAAYQLTKQNVVTRDPNGSAYDKIQTGEVRTRGLEFESFWLLTDNLDIALNYTYTDAEVTQDNTGIEGKTPVWVPEQMASLWTNYYIYNGLLSGTVLGAGVRYVGESEIDAQNSAKVPDYTLVDLSARYDLGELSASLNNVSATVSASNLFDKQYYTCFDQSNCWFGAERSVEAKVAFSF</sequence>
<evidence type="ECO:0000256" key="17">
    <source>
        <dbReference type="SAM" id="SignalP"/>
    </source>
</evidence>
<evidence type="ECO:0000313" key="21">
    <source>
        <dbReference type="Proteomes" id="UP000033633"/>
    </source>
</evidence>
<keyword evidence="3 14" id="KW-0813">Transport</keyword>
<accession>A0A0F5VE84</accession>
<dbReference type="CDD" id="cd01347">
    <property type="entry name" value="ligand_gated_channel"/>
    <property type="match status" value="1"/>
</dbReference>
<keyword evidence="7 17" id="KW-0732">Signal</keyword>
<dbReference type="InterPro" id="IPR039426">
    <property type="entry name" value="TonB-dep_rcpt-like"/>
</dbReference>
<dbReference type="STRING" id="265726.KY46_07595"/>
<feature type="signal peptide" evidence="17">
    <location>
        <begin position="1"/>
        <end position="25"/>
    </location>
</feature>